<protein>
    <submittedName>
        <fullName evidence="2">Uncharacterized protein</fullName>
    </submittedName>
</protein>
<feature type="signal peptide" evidence="1">
    <location>
        <begin position="1"/>
        <end position="18"/>
    </location>
</feature>
<evidence type="ECO:0000313" key="2">
    <source>
        <dbReference type="EMBL" id="KAJ4865681.1"/>
    </source>
</evidence>
<dbReference type="Proteomes" id="UP001140511">
    <property type="component" value="Unassembled WGS sequence"/>
</dbReference>
<evidence type="ECO:0000256" key="1">
    <source>
        <dbReference type="SAM" id="SignalP"/>
    </source>
</evidence>
<name>A0A9W9JSW4_9HYPO</name>
<evidence type="ECO:0000313" key="3">
    <source>
        <dbReference type="Proteomes" id="UP001140511"/>
    </source>
</evidence>
<dbReference type="EMBL" id="JAOPEN010000001">
    <property type="protein sequence ID" value="KAJ4865681.1"/>
    <property type="molecule type" value="Genomic_DNA"/>
</dbReference>
<keyword evidence="3" id="KW-1185">Reference proteome</keyword>
<accession>A0A9W9JSW4</accession>
<keyword evidence="1" id="KW-0732">Signal</keyword>
<comment type="caution">
    <text evidence="2">The sequence shown here is derived from an EMBL/GenBank/DDBJ whole genome shotgun (WGS) entry which is preliminary data.</text>
</comment>
<dbReference type="RefSeq" id="XP_056034737.1">
    <property type="nucleotide sequence ID" value="XM_056169421.1"/>
</dbReference>
<dbReference type="GeneID" id="80864109"/>
<dbReference type="AlphaFoldDB" id="A0A9W9JSW4"/>
<reference evidence="2" key="1">
    <citation type="submission" date="2022-09" db="EMBL/GenBank/DDBJ databases">
        <title>Chromosome-level assembly of Trichoderma breve T069, a fungus used in development of biopesticide product.</title>
        <authorList>
            <person name="Lin R."/>
            <person name="Liu T."/>
        </authorList>
    </citation>
    <scope>NUCLEOTIDE SEQUENCE</scope>
    <source>
        <strain evidence="2">T069</strain>
    </source>
</reference>
<proteinExistence type="predicted"/>
<organism evidence="2 3">
    <name type="scientific">Trichoderma breve</name>
    <dbReference type="NCBI Taxonomy" id="2034170"/>
    <lineage>
        <taxon>Eukaryota</taxon>
        <taxon>Fungi</taxon>
        <taxon>Dikarya</taxon>
        <taxon>Ascomycota</taxon>
        <taxon>Pezizomycotina</taxon>
        <taxon>Sordariomycetes</taxon>
        <taxon>Hypocreomycetidae</taxon>
        <taxon>Hypocreales</taxon>
        <taxon>Hypocreaceae</taxon>
        <taxon>Trichoderma</taxon>
    </lineage>
</organism>
<feature type="chain" id="PRO_5040869361" evidence="1">
    <location>
        <begin position="19"/>
        <end position="247"/>
    </location>
</feature>
<gene>
    <name evidence="2" type="ORF">T069G_02211</name>
</gene>
<sequence length="247" mass="26932">MVLFKLFFTAAMAGITAALSLNVPHDLPDGTYKAYIDDQGREVHELVSLPGNTIQAKISNATRWITNEHKLEEIHASMVAARSLSSLEKRGKTYRSQDYGFGVGVLEIWCGCGYNLNHGDCDAAVNELKRQTGGGQSIALGLAFYAIRGGVVAFSCATWPDSNDTYGDPFEWDVEEITLSLAAITKLCGWYVAGTANYMDWAPTDWNSPLIGYMQYFNGLDFCQAANGAAAGKLSTDGIQRTLFRLS</sequence>